<dbReference type="GO" id="GO:0005829">
    <property type="term" value="C:cytosol"/>
    <property type="evidence" value="ECO:0007669"/>
    <property type="project" value="TreeGrafter"/>
</dbReference>
<dbReference type="InterPro" id="IPR011054">
    <property type="entry name" value="Rudment_hybrid_motif"/>
</dbReference>
<keyword evidence="2 5" id="KW-0547">Nucleotide-binding</keyword>
<dbReference type="Proteomes" id="UP000094296">
    <property type="component" value="Unassembled WGS sequence"/>
</dbReference>
<feature type="domain" description="ATP-grasp" evidence="7">
    <location>
        <begin position="116"/>
        <end position="331"/>
    </location>
</feature>
<comment type="function">
    <text evidence="6">Catalyzes the ATP-dependent conversion of 5-aminoimidazole ribonucleotide (AIR) and HCO(3)- to N5-carboxyaminoimidazole ribonucleotide (N5-CAIR).</text>
</comment>
<evidence type="ECO:0000256" key="2">
    <source>
        <dbReference type="ARBA" id="ARBA00022741"/>
    </source>
</evidence>
<organism evidence="8 9">
    <name type="scientific">Desulfuribacillus alkaliarsenatis</name>
    <dbReference type="NCBI Taxonomy" id="766136"/>
    <lineage>
        <taxon>Bacteria</taxon>
        <taxon>Bacillati</taxon>
        <taxon>Bacillota</taxon>
        <taxon>Desulfuribacillia</taxon>
        <taxon>Desulfuribacillales</taxon>
        <taxon>Desulfuribacillaceae</taxon>
        <taxon>Desulfuribacillus</taxon>
    </lineage>
</organism>
<feature type="binding site" evidence="5">
    <location>
        <position position="176"/>
    </location>
    <ligand>
        <name>ATP</name>
        <dbReference type="ChEBI" id="CHEBI:30616"/>
    </ligand>
</feature>
<dbReference type="GO" id="GO:0046872">
    <property type="term" value="F:metal ion binding"/>
    <property type="evidence" value="ECO:0007669"/>
    <property type="project" value="InterPro"/>
</dbReference>
<dbReference type="AlphaFoldDB" id="A0A1E5G2I0"/>
<dbReference type="GO" id="GO:0004638">
    <property type="term" value="F:phosphoribosylaminoimidazole carboxylase activity"/>
    <property type="evidence" value="ECO:0007669"/>
    <property type="project" value="InterPro"/>
</dbReference>
<dbReference type="FunFam" id="3.30.470.20:FF:000029">
    <property type="entry name" value="N5-carboxyaminoimidazole ribonucleotide synthase"/>
    <property type="match status" value="1"/>
</dbReference>
<dbReference type="STRING" id="766136.BHF68_05260"/>
<feature type="binding site" evidence="5">
    <location>
        <begin position="216"/>
        <end position="219"/>
    </location>
    <ligand>
        <name>ATP</name>
        <dbReference type="ChEBI" id="CHEBI:30616"/>
    </ligand>
</feature>
<dbReference type="EC" id="6.3.4.18" evidence="5 6"/>
<evidence type="ECO:0000256" key="1">
    <source>
        <dbReference type="ARBA" id="ARBA00022598"/>
    </source>
</evidence>
<dbReference type="PANTHER" id="PTHR11609:SF5">
    <property type="entry name" value="PHOSPHORIBOSYLAMINOIMIDAZOLE CARBOXYLASE"/>
    <property type="match status" value="1"/>
</dbReference>
<evidence type="ECO:0000313" key="8">
    <source>
        <dbReference type="EMBL" id="OEF97185.1"/>
    </source>
</evidence>
<dbReference type="Pfam" id="PF22660">
    <property type="entry name" value="RS_preATP-grasp-like"/>
    <property type="match status" value="1"/>
</dbReference>
<comment type="catalytic activity">
    <reaction evidence="5 6">
        <text>5-amino-1-(5-phospho-beta-D-ribosyl)imidazole + hydrogencarbonate + ATP = 5-carboxyamino-1-(5-phospho-D-ribosyl)imidazole + ADP + phosphate + 2 H(+)</text>
        <dbReference type="Rhea" id="RHEA:19317"/>
        <dbReference type="ChEBI" id="CHEBI:15378"/>
        <dbReference type="ChEBI" id="CHEBI:17544"/>
        <dbReference type="ChEBI" id="CHEBI:30616"/>
        <dbReference type="ChEBI" id="CHEBI:43474"/>
        <dbReference type="ChEBI" id="CHEBI:58730"/>
        <dbReference type="ChEBI" id="CHEBI:137981"/>
        <dbReference type="ChEBI" id="CHEBI:456216"/>
        <dbReference type="EC" id="6.3.4.18"/>
    </reaction>
</comment>
<dbReference type="PROSITE" id="PS50975">
    <property type="entry name" value="ATP_GRASP"/>
    <property type="match status" value="1"/>
</dbReference>
<proteinExistence type="inferred from homology"/>
<keyword evidence="1 5" id="KW-0436">Ligase</keyword>
<keyword evidence="9" id="KW-1185">Reference proteome</keyword>
<accession>A0A1E5G2I0</accession>
<evidence type="ECO:0000256" key="5">
    <source>
        <dbReference type="HAMAP-Rule" id="MF_01928"/>
    </source>
</evidence>
<evidence type="ECO:0000256" key="6">
    <source>
        <dbReference type="RuleBase" id="RU361200"/>
    </source>
</evidence>
<dbReference type="InterPro" id="IPR005875">
    <property type="entry name" value="PurK"/>
</dbReference>
<feature type="binding site" evidence="5">
    <location>
        <position position="247"/>
    </location>
    <ligand>
        <name>ATP</name>
        <dbReference type="ChEBI" id="CHEBI:30616"/>
    </ligand>
</feature>
<dbReference type="InterPro" id="IPR016185">
    <property type="entry name" value="PreATP-grasp_dom_sf"/>
</dbReference>
<dbReference type="GO" id="GO:0006189">
    <property type="term" value="P:'de novo' IMP biosynthetic process"/>
    <property type="evidence" value="ECO:0007669"/>
    <property type="project" value="UniProtKB-UniRule"/>
</dbReference>
<sequence>MTVDDNNKVIEPGSTIGILGGGQLGRMIILAGKAMGYRFVTLDPHSKCPAAQVSDDHIVSKFDDFKGADYLGRNSEVITYEFENVDSAVANRLEEKYYLPQGSLLLKITQNRSNEKSVLRSLGLPVAPFEVIKRDPYEVINNEPLTHLKLVSKDERRLETALLKAVDNLGMPAVMKTTTGGYDGKGQWFIRNERDFISASNAFNRIEFVNSDFIVEKFVPFERELSVIVARNKKGEIETYPVAENIHNNSILHMTIVPARIPVEAQEQAQKIAKQLAIDIDLIGLLAIEMFYKEDGTIYINELAPRPHNSGHYTMDACMTSQFEQHVRAICNLPLGKTDLLTPVVMVNLLGQHIAPFMESIPNMPKEVKFHLYGKSEAVYNRKMGHINVLSASVEDALSIINNLPFIDA</sequence>
<reference evidence="8 9" key="1">
    <citation type="submission" date="2016-09" db="EMBL/GenBank/DDBJ databases">
        <title>Draft genome sequence for the type strain of Desulfuribacillus alkaliarsenatis AHT28, an obligately anaerobic, sulfidogenic bacterium isolated from Russian soda lake sediments.</title>
        <authorList>
            <person name="Abin C.A."/>
            <person name="Hollibaugh J.T."/>
        </authorList>
    </citation>
    <scope>NUCLEOTIDE SEQUENCE [LARGE SCALE GENOMIC DNA]</scope>
    <source>
        <strain evidence="8 9">AHT28</strain>
    </source>
</reference>
<dbReference type="Pfam" id="PF02222">
    <property type="entry name" value="ATP-grasp"/>
    <property type="match status" value="1"/>
</dbReference>
<dbReference type="InterPro" id="IPR013815">
    <property type="entry name" value="ATP_grasp_subdomain_1"/>
</dbReference>
<keyword evidence="4 5" id="KW-0067">ATP-binding</keyword>
<dbReference type="NCBIfam" id="TIGR01161">
    <property type="entry name" value="purK"/>
    <property type="match status" value="1"/>
</dbReference>
<comment type="function">
    <text evidence="5">Catalyzes the ATP-dependent conversion of 5-aminoimidazole ribonucleotide (AIR) and HCO(3)(-) to N5-carboxyaminoimidazole ribonucleotide (N5-CAIR).</text>
</comment>
<dbReference type="PANTHER" id="PTHR11609">
    <property type="entry name" value="PURINE BIOSYNTHESIS PROTEIN 6/7, PUR6/7"/>
    <property type="match status" value="1"/>
</dbReference>
<dbReference type="InterPro" id="IPR054350">
    <property type="entry name" value="PurT/PurK_preATP-grasp"/>
</dbReference>
<feature type="binding site" evidence="5">
    <location>
        <position position="112"/>
    </location>
    <ligand>
        <name>ATP</name>
        <dbReference type="ChEBI" id="CHEBI:30616"/>
    </ligand>
</feature>
<comment type="subunit">
    <text evidence="5 6">Homodimer.</text>
</comment>
<name>A0A1E5G2I0_9FIRM</name>
<evidence type="ECO:0000313" key="9">
    <source>
        <dbReference type="Proteomes" id="UP000094296"/>
    </source>
</evidence>
<dbReference type="UniPathway" id="UPA00074">
    <property type="reaction ID" value="UER00942"/>
</dbReference>
<dbReference type="GO" id="GO:0005524">
    <property type="term" value="F:ATP binding"/>
    <property type="evidence" value="ECO:0007669"/>
    <property type="project" value="UniProtKB-UniRule"/>
</dbReference>
<gene>
    <name evidence="5 6" type="primary">purK</name>
    <name evidence="8" type="ORF">BHF68_05260</name>
</gene>
<dbReference type="Gene3D" id="3.40.50.20">
    <property type="match status" value="1"/>
</dbReference>
<feature type="binding site" evidence="5">
    <location>
        <begin position="181"/>
        <end position="187"/>
    </location>
    <ligand>
        <name>ATP</name>
        <dbReference type="ChEBI" id="CHEBI:30616"/>
    </ligand>
</feature>
<dbReference type="Gene3D" id="3.30.1490.20">
    <property type="entry name" value="ATP-grasp fold, A domain"/>
    <property type="match status" value="1"/>
</dbReference>
<dbReference type="HAMAP" id="MF_01928">
    <property type="entry name" value="PurK"/>
    <property type="match status" value="1"/>
</dbReference>
<dbReference type="SUPFAM" id="SSF51246">
    <property type="entry name" value="Rudiment single hybrid motif"/>
    <property type="match status" value="1"/>
</dbReference>
<protein>
    <recommendedName>
        <fullName evidence="5 6">N5-carboxyaminoimidazole ribonucleotide synthase</fullName>
        <shortName evidence="5 6">N5-CAIR synthase</shortName>
        <ecNumber evidence="5 6">6.3.4.18</ecNumber>
    </recommendedName>
    <alternativeName>
        <fullName evidence="5 6">5-(carboxyamino)imidazole ribonucleotide synthetase</fullName>
    </alternativeName>
</protein>
<feature type="binding site" evidence="5">
    <location>
        <begin position="301"/>
        <end position="302"/>
    </location>
    <ligand>
        <name>ATP</name>
        <dbReference type="ChEBI" id="CHEBI:30616"/>
    </ligand>
</feature>
<keyword evidence="3 5" id="KW-0658">Purine biosynthesis</keyword>
<dbReference type="SUPFAM" id="SSF56059">
    <property type="entry name" value="Glutathione synthetase ATP-binding domain-like"/>
    <property type="match status" value="1"/>
</dbReference>
<evidence type="ECO:0000256" key="4">
    <source>
        <dbReference type="ARBA" id="ARBA00022840"/>
    </source>
</evidence>
<dbReference type="GO" id="GO:0034028">
    <property type="term" value="F:5-(carboxyamino)imidazole ribonucleotide synthase activity"/>
    <property type="evidence" value="ECO:0007669"/>
    <property type="project" value="UniProtKB-UniRule"/>
</dbReference>
<dbReference type="InterPro" id="IPR040686">
    <property type="entry name" value="PurK_C"/>
</dbReference>
<evidence type="ECO:0000256" key="3">
    <source>
        <dbReference type="ARBA" id="ARBA00022755"/>
    </source>
</evidence>
<feature type="binding site" evidence="5">
    <location>
        <position position="224"/>
    </location>
    <ligand>
        <name>ATP</name>
        <dbReference type="ChEBI" id="CHEBI:30616"/>
    </ligand>
</feature>
<dbReference type="EMBL" id="MIJE01000022">
    <property type="protein sequence ID" value="OEF97185.1"/>
    <property type="molecule type" value="Genomic_DNA"/>
</dbReference>
<comment type="caution">
    <text evidence="8">The sequence shown here is derived from an EMBL/GenBank/DDBJ whole genome shotgun (WGS) entry which is preliminary data.</text>
</comment>
<dbReference type="Pfam" id="PF17769">
    <property type="entry name" value="PurK_C"/>
    <property type="match status" value="1"/>
</dbReference>
<dbReference type="Gene3D" id="3.30.470.20">
    <property type="entry name" value="ATP-grasp fold, B domain"/>
    <property type="match status" value="1"/>
</dbReference>
<comment type="similarity">
    <text evidence="5 6">Belongs to the PurK/PurT family.</text>
</comment>
<evidence type="ECO:0000259" key="7">
    <source>
        <dbReference type="PROSITE" id="PS50975"/>
    </source>
</evidence>
<dbReference type="InterPro" id="IPR011761">
    <property type="entry name" value="ATP-grasp"/>
</dbReference>
<dbReference type="InterPro" id="IPR003135">
    <property type="entry name" value="ATP-grasp_carboxylate-amine"/>
</dbReference>
<comment type="pathway">
    <text evidence="5 6">Purine metabolism; IMP biosynthesis via de novo pathway; 5-amino-1-(5-phospho-D-ribosyl)imidazole-4-carboxylate from 5-amino-1-(5-phospho-D-ribosyl)imidazole (N5-CAIR route): step 1/2.</text>
</comment>
<dbReference type="SUPFAM" id="SSF52440">
    <property type="entry name" value="PreATP-grasp domain"/>
    <property type="match status" value="1"/>
</dbReference>